<dbReference type="InterPro" id="IPR011706">
    <property type="entry name" value="Cu-oxidase_C"/>
</dbReference>
<feature type="domain" description="Plastocyanin-like" evidence="6">
    <location>
        <begin position="100"/>
        <end position="206"/>
    </location>
</feature>
<accession>A0A5C6WUL8</accession>
<evidence type="ECO:0000259" key="6">
    <source>
        <dbReference type="Pfam" id="PF07732"/>
    </source>
</evidence>
<dbReference type="PROSITE" id="PS51257">
    <property type="entry name" value="PROKAR_LIPOPROTEIN"/>
    <property type="match status" value="1"/>
</dbReference>
<dbReference type="EMBL" id="VOSL01000139">
    <property type="protein sequence ID" value="TXD32119.1"/>
    <property type="molecule type" value="Genomic_DNA"/>
</dbReference>
<dbReference type="InterPro" id="IPR011707">
    <property type="entry name" value="Cu-oxidase-like_N"/>
</dbReference>
<dbReference type="AlphaFoldDB" id="A0A5C6WUL8"/>
<evidence type="ECO:0000313" key="8">
    <source>
        <dbReference type="Proteomes" id="UP000321046"/>
    </source>
</evidence>
<sequence>MTLDAKSPTSSCTALFFVLLVVLLAGGCRSDQGESSSSVQSSPATASATQQEVPPEQPPDVVLQRLERELSAAYPVDAPEPSSRREFELRAAPGTAQQFDGRLLDVWAYNGQVPGPVLRVRLGEEVVVRLQNDLPQPTTIHWHGVRVLNAMDGVPGVTQDPIPPGGSFTYRFVPKDAGTFWFHPHVRSAEQVERGLYGVLIVDDAETLPYSRDEVWVLDDWRLGSDGQVDPRFVTRHDLAHDGRWGQMVTVNGDAAQQLVVRPGERIRLRLVNTSNGRVYRPDFGSLEPRVIAVDGMYTARPLPIDGFELAPGNRLDLDIAIPADGAGRSYAIIDRFTRRPFTLATIRADGEPVSTPTFEAPSNPNVPGWDGAIERPVDVTYVLNAQRGGEHGIQWTINERPWGEHEVTELEGGRWVRVRFQNDSARLHPMHIHGQFFKVIARNGQPVDAPYFRDTVLLRGRETIDVGMVPIDWGRWMMHCHILEHAESGMMTEVEVAPPRDPETP</sequence>
<organism evidence="7 8">
    <name type="scientific">Lujinxingia vulgaris</name>
    <dbReference type="NCBI Taxonomy" id="2600176"/>
    <lineage>
        <taxon>Bacteria</taxon>
        <taxon>Deltaproteobacteria</taxon>
        <taxon>Bradymonadales</taxon>
        <taxon>Lujinxingiaceae</taxon>
        <taxon>Lujinxingia</taxon>
    </lineage>
</organism>
<dbReference type="InterPro" id="IPR008972">
    <property type="entry name" value="Cupredoxin"/>
</dbReference>
<evidence type="ECO:0000256" key="3">
    <source>
        <dbReference type="SAM" id="MobiDB-lite"/>
    </source>
</evidence>
<dbReference type="Pfam" id="PF07731">
    <property type="entry name" value="Cu-oxidase_2"/>
    <property type="match status" value="1"/>
</dbReference>
<dbReference type="InterPro" id="IPR045087">
    <property type="entry name" value="Cu-oxidase_fam"/>
</dbReference>
<dbReference type="InterPro" id="IPR001117">
    <property type="entry name" value="Cu-oxidase_2nd"/>
</dbReference>
<feature type="domain" description="Plastocyanin-like" evidence="4">
    <location>
        <begin position="246"/>
        <end position="335"/>
    </location>
</feature>
<dbReference type="GO" id="GO:0005507">
    <property type="term" value="F:copper ion binding"/>
    <property type="evidence" value="ECO:0007669"/>
    <property type="project" value="InterPro"/>
</dbReference>
<dbReference type="Gene3D" id="2.60.40.420">
    <property type="entry name" value="Cupredoxins - blue copper proteins"/>
    <property type="match status" value="3"/>
</dbReference>
<name>A0A5C6WUL8_9DELT</name>
<evidence type="ECO:0000259" key="5">
    <source>
        <dbReference type="Pfam" id="PF07731"/>
    </source>
</evidence>
<feature type="region of interest" description="Disordered" evidence="3">
    <location>
        <begin position="32"/>
        <end position="58"/>
    </location>
</feature>
<proteinExistence type="predicted"/>
<keyword evidence="2" id="KW-0560">Oxidoreductase</keyword>
<evidence type="ECO:0000259" key="4">
    <source>
        <dbReference type="Pfam" id="PF00394"/>
    </source>
</evidence>
<dbReference type="PANTHER" id="PTHR11709:SF2">
    <property type="entry name" value="MULTICOPPER OXIDASE LPR1"/>
    <property type="match status" value="1"/>
</dbReference>
<keyword evidence="1" id="KW-0479">Metal-binding</keyword>
<dbReference type="InterPro" id="IPR002355">
    <property type="entry name" value="Cu_oxidase_Cu_BS"/>
</dbReference>
<feature type="domain" description="Plastocyanin-like" evidence="5">
    <location>
        <begin position="378"/>
        <end position="499"/>
    </location>
</feature>
<evidence type="ECO:0000313" key="7">
    <source>
        <dbReference type="EMBL" id="TXD32119.1"/>
    </source>
</evidence>
<comment type="caution">
    <text evidence="7">The sequence shown here is derived from an EMBL/GenBank/DDBJ whole genome shotgun (WGS) entry which is preliminary data.</text>
</comment>
<dbReference type="Pfam" id="PF00394">
    <property type="entry name" value="Cu-oxidase"/>
    <property type="match status" value="1"/>
</dbReference>
<evidence type="ECO:0000256" key="1">
    <source>
        <dbReference type="ARBA" id="ARBA00022723"/>
    </source>
</evidence>
<dbReference type="PROSITE" id="PS00079">
    <property type="entry name" value="MULTICOPPER_OXIDASE1"/>
    <property type="match status" value="1"/>
</dbReference>
<dbReference type="SUPFAM" id="SSF49503">
    <property type="entry name" value="Cupredoxins"/>
    <property type="match status" value="3"/>
</dbReference>
<gene>
    <name evidence="7" type="ORF">FRC96_18765</name>
</gene>
<dbReference type="PROSITE" id="PS00080">
    <property type="entry name" value="MULTICOPPER_OXIDASE2"/>
    <property type="match status" value="1"/>
</dbReference>
<dbReference type="PANTHER" id="PTHR11709">
    <property type="entry name" value="MULTI-COPPER OXIDASE"/>
    <property type="match status" value="1"/>
</dbReference>
<evidence type="ECO:0000256" key="2">
    <source>
        <dbReference type="ARBA" id="ARBA00023002"/>
    </source>
</evidence>
<reference evidence="7 8" key="1">
    <citation type="submission" date="2019-08" db="EMBL/GenBank/DDBJ databases">
        <title>Bradymonadales sp. TMQ2.</title>
        <authorList>
            <person name="Liang Q."/>
        </authorList>
    </citation>
    <scope>NUCLEOTIDE SEQUENCE [LARGE SCALE GENOMIC DNA]</scope>
    <source>
        <strain evidence="7 8">TMQ2</strain>
    </source>
</reference>
<dbReference type="InterPro" id="IPR033138">
    <property type="entry name" value="Cu_oxidase_CS"/>
</dbReference>
<dbReference type="OrthoDB" id="9757546at2"/>
<dbReference type="Proteomes" id="UP000321046">
    <property type="component" value="Unassembled WGS sequence"/>
</dbReference>
<protein>
    <submittedName>
        <fullName evidence="7">Multicopper oxidase family protein</fullName>
    </submittedName>
</protein>
<dbReference type="Pfam" id="PF07732">
    <property type="entry name" value="Cu-oxidase_3"/>
    <property type="match status" value="1"/>
</dbReference>
<dbReference type="CDD" id="cd13861">
    <property type="entry name" value="CuRO_1_CumA_like"/>
    <property type="match status" value="1"/>
</dbReference>
<dbReference type="GO" id="GO:0016491">
    <property type="term" value="F:oxidoreductase activity"/>
    <property type="evidence" value="ECO:0007669"/>
    <property type="project" value="UniProtKB-KW"/>
</dbReference>
<feature type="compositionally biased region" description="Low complexity" evidence="3">
    <location>
        <begin position="35"/>
        <end position="58"/>
    </location>
</feature>
<dbReference type="CDD" id="cd13885">
    <property type="entry name" value="CuRO_2_CumA_like"/>
    <property type="match status" value="1"/>
</dbReference>